<feature type="transmembrane region" description="Helical" evidence="5">
    <location>
        <begin position="187"/>
        <end position="203"/>
    </location>
</feature>
<dbReference type="PANTHER" id="PTHR37422:SF13">
    <property type="entry name" value="LIPOPOLYSACCHARIDE BIOSYNTHESIS PROTEIN PA4999-RELATED"/>
    <property type="match status" value="1"/>
</dbReference>
<protein>
    <recommendedName>
        <fullName evidence="6">O-antigen ligase-related domain-containing protein</fullName>
    </recommendedName>
</protein>
<dbReference type="HOGENOM" id="CLU_645250_0_0_9"/>
<keyword evidence="4 5" id="KW-0472">Membrane</keyword>
<evidence type="ECO:0000259" key="6">
    <source>
        <dbReference type="Pfam" id="PF04932"/>
    </source>
</evidence>
<evidence type="ECO:0000313" key="7">
    <source>
        <dbReference type="EMBL" id="EHL10891.1"/>
    </source>
</evidence>
<feature type="transmembrane region" description="Helical" evidence="5">
    <location>
        <begin position="209"/>
        <end position="225"/>
    </location>
</feature>
<dbReference type="Pfam" id="PF04932">
    <property type="entry name" value="Wzy_C"/>
    <property type="match status" value="1"/>
</dbReference>
<feature type="transmembrane region" description="Helical" evidence="5">
    <location>
        <begin position="379"/>
        <end position="403"/>
    </location>
</feature>
<dbReference type="AlphaFoldDB" id="G9WVV4"/>
<evidence type="ECO:0000256" key="3">
    <source>
        <dbReference type="ARBA" id="ARBA00022989"/>
    </source>
</evidence>
<feature type="transmembrane region" description="Helical" evidence="5">
    <location>
        <begin position="32"/>
        <end position="49"/>
    </location>
</feature>
<dbReference type="Proteomes" id="UP000003527">
    <property type="component" value="Unassembled WGS sequence"/>
</dbReference>
<gene>
    <name evidence="7" type="ORF">HMPREF9624_01038</name>
</gene>
<dbReference type="InterPro" id="IPR007016">
    <property type="entry name" value="O-antigen_ligase-rel_domated"/>
</dbReference>
<comment type="subcellular location">
    <subcellularLocation>
        <location evidence="1">Membrane</location>
        <topology evidence="1">Multi-pass membrane protein</topology>
    </subcellularLocation>
</comment>
<evidence type="ECO:0000256" key="1">
    <source>
        <dbReference type="ARBA" id="ARBA00004141"/>
    </source>
</evidence>
<accession>G9WVV4</accession>
<reference evidence="7 8" key="1">
    <citation type="submission" date="2011-08" db="EMBL/GenBank/DDBJ databases">
        <title>The Genome Sequence of Oribacterium sp. ACB7.</title>
        <authorList>
            <consortium name="The Broad Institute Genome Sequencing Platform"/>
            <person name="Earl A."/>
            <person name="Ward D."/>
            <person name="Feldgarden M."/>
            <person name="Gevers D."/>
            <person name="Sizova M."/>
            <person name="Hazen A."/>
            <person name="Epstein S."/>
            <person name="Young S.K."/>
            <person name="Zeng Q."/>
            <person name="Gargeya S."/>
            <person name="Fitzgerald M."/>
            <person name="Haas B."/>
            <person name="Abouelleil A."/>
            <person name="Alvarado L."/>
            <person name="Arachchi H.M."/>
            <person name="Berlin A."/>
            <person name="Brown A."/>
            <person name="Chapman S.B."/>
            <person name="Chen Z."/>
            <person name="Dunbar C."/>
            <person name="Freedman E."/>
            <person name="Gearin G."/>
            <person name="Gellesch M."/>
            <person name="Goldberg J."/>
            <person name="Griggs A."/>
            <person name="Gujja S."/>
            <person name="Heiman D."/>
            <person name="Howarth C."/>
            <person name="Larson L."/>
            <person name="Lui A."/>
            <person name="MacDonald P.J.P."/>
            <person name="Montmayeur A."/>
            <person name="Murphy C."/>
            <person name="Neiman D."/>
            <person name="Pearson M."/>
            <person name="Priest M."/>
            <person name="Roberts A."/>
            <person name="Saif S."/>
            <person name="Shea T."/>
            <person name="Shenoy N."/>
            <person name="Sisk P."/>
            <person name="Stolte C."/>
            <person name="Sykes S."/>
            <person name="Wortman J."/>
            <person name="Nusbaum C."/>
            <person name="Birren B."/>
        </authorList>
    </citation>
    <scope>NUCLEOTIDE SEQUENCE [LARGE SCALE GENOMIC DNA]</scope>
    <source>
        <strain evidence="7 8">ACB7</strain>
    </source>
</reference>
<dbReference type="EMBL" id="AFZD01000018">
    <property type="protein sequence ID" value="EHL10891.1"/>
    <property type="molecule type" value="Genomic_DNA"/>
</dbReference>
<feature type="domain" description="O-antigen ligase-related" evidence="6">
    <location>
        <begin position="193"/>
        <end position="349"/>
    </location>
</feature>
<comment type="caution">
    <text evidence="7">The sequence shown here is derived from an EMBL/GenBank/DDBJ whole genome shotgun (WGS) entry which is preliminary data.</text>
</comment>
<sequence length="410" mass="47321">MMSKHRRIFEILLILLAFSLQFEAGAVRIDRIWAIGIPIALILIILFNMNMGRFAIPKIVVLFLVILVYLTILAICWTPFYIGSPLRLKRVAYEFACYLSLFLFFYCAYLTEKNRLGDYLLKWIARSTALVASLSFFTEAFGLMPIRKYLYLLGNIRFGGFLQNPNDFGLMGLVSIVYWVNSDEEPIYYRMPALLSIVFSFFAGRSKGPFAFLMLYFLVYIWNYFSRKSSFFAKKNALYALFFVTAMGAMTILLFLLFKEEIRSIPIFNQNRILNMIIAPGNALNANGSDRMIAWQGALIQIMKSPLIGVGIGGSKAILTYLEYPYPYVTPHSMYLELFAQCGLFLGISVICALFFFAIKLSKRKENNSFILQQAFVLLLWNGLFFGVTWYSVFWILFGILYYRGREKEI</sequence>
<dbReference type="PANTHER" id="PTHR37422">
    <property type="entry name" value="TEICHURONIC ACID BIOSYNTHESIS PROTEIN TUAE"/>
    <property type="match status" value="1"/>
</dbReference>
<feature type="transmembrane region" description="Helical" evidence="5">
    <location>
        <begin position="237"/>
        <end position="258"/>
    </location>
</feature>
<dbReference type="InterPro" id="IPR051533">
    <property type="entry name" value="WaaL-like"/>
</dbReference>
<feature type="transmembrane region" description="Helical" evidence="5">
    <location>
        <begin position="61"/>
        <end position="80"/>
    </location>
</feature>
<dbReference type="PATRIC" id="fig|796944.3.peg.1771"/>
<evidence type="ECO:0000313" key="8">
    <source>
        <dbReference type="Proteomes" id="UP000003527"/>
    </source>
</evidence>
<keyword evidence="2 5" id="KW-0812">Transmembrane</keyword>
<feature type="transmembrane region" description="Helical" evidence="5">
    <location>
        <begin position="123"/>
        <end position="146"/>
    </location>
</feature>
<proteinExistence type="predicted"/>
<evidence type="ECO:0000256" key="2">
    <source>
        <dbReference type="ARBA" id="ARBA00022692"/>
    </source>
</evidence>
<keyword evidence="8" id="KW-1185">Reference proteome</keyword>
<keyword evidence="3 5" id="KW-1133">Transmembrane helix</keyword>
<name>G9WVV4_9FIRM</name>
<feature type="transmembrane region" description="Helical" evidence="5">
    <location>
        <begin position="92"/>
        <end position="111"/>
    </location>
</feature>
<evidence type="ECO:0000256" key="4">
    <source>
        <dbReference type="ARBA" id="ARBA00023136"/>
    </source>
</evidence>
<dbReference type="RefSeq" id="WP_009536851.1">
    <property type="nucleotide sequence ID" value="NZ_JH414505.1"/>
</dbReference>
<dbReference type="GO" id="GO:0016020">
    <property type="term" value="C:membrane"/>
    <property type="evidence" value="ECO:0007669"/>
    <property type="project" value="UniProtKB-SubCell"/>
</dbReference>
<evidence type="ECO:0000256" key="5">
    <source>
        <dbReference type="SAM" id="Phobius"/>
    </source>
</evidence>
<organism evidence="7 8">
    <name type="scientific">Oribacterium asaccharolyticum ACB7</name>
    <dbReference type="NCBI Taxonomy" id="796944"/>
    <lineage>
        <taxon>Bacteria</taxon>
        <taxon>Bacillati</taxon>
        <taxon>Bacillota</taxon>
        <taxon>Clostridia</taxon>
        <taxon>Lachnospirales</taxon>
        <taxon>Lachnospiraceae</taxon>
        <taxon>Oribacterium</taxon>
    </lineage>
</organism>
<feature type="transmembrane region" description="Helical" evidence="5">
    <location>
        <begin position="338"/>
        <end position="359"/>
    </location>
</feature>